<dbReference type="EMBL" id="VULY01000008">
    <property type="protein sequence ID" value="MSR92793.1"/>
    <property type="molecule type" value="Genomic_DNA"/>
</dbReference>
<name>A0A6N7UQM6_9FIRM</name>
<dbReference type="RefSeq" id="WP_154475273.1">
    <property type="nucleotide sequence ID" value="NZ_VULY01000008.1"/>
</dbReference>
<keyword evidence="2" id="KW-1185">Reference proteome</keyword>
<evidence type="ECO:0000313" key="1">
    <source>
        <dbReference type="EMBL" id="MSR92793.1"/>
    </source>
</evidence>
<proteinExistence type="predicted"/>
<reference evidence="1 2" key="1">
    <citation type="submission" date="2019-08" db="EMBL/GenBank/DDBJ databases">
        <title>In-depth cultivation of the pig gut microbiome towards novel bacterial diversity and tailored functional studies.</title>
        <authorList>
            <person name="Wylensek D."/>
            <person name="Hitch T.C.A."/>
            <person name="Clavel T."/>
        </authorList>
    </citation>
    <scope>NUCLEOTIDE SEQUENCE [LARGE SCALE GENOMIC DNA]</scope>
    <source>
        <strain evidence="1 2">68-1-5</strain>
    </source>
</reference>
<accession>A0A6N7UQM6</accession>
<dbReference type="Proteomes" id="UP000434409">
    <property type="component" value="Unassembled WGS sequence"/>
</dbReference>
<sequence length="63" mass="7464">MELRATKYAARGENKFTNYLTYDENDYIRPYGTGNNRENDYVDALDLDQDGDTSEIFMKKTRR</sequence>
<comment type="caution">
    <text evidence="1">The sequence shown here is derived from an EMBL/GenBank/DDBJ whole genome shotgun (WGS) entry which is preliminary data.</text>
</comment>
<gene>
    <name evidence="1" type="ORF">FYJ34_00310</name>
</gene>
<protein>
    <submittedName>
        <fullName evidence="1">Uncharacterized protein</fullName>
    </submittedName>
</protein>
<dbReference type="AlphaFoldDB" id="A0A6N7UQM6"/>
<evidence type="ECO:0000313" key="2">
    <source>
        <dbReference type="Proteomes" id="UP000434409"/>
    </source>
</evidence>
<organism evidence="1 2">
    <name type="scientific">Suipraeoptans intestinalis</name>
    <dbReference type="NCBI Taxonomy" id="2606628"/>
    <lineage>
        <taxon>Bacteria</taxon>
        <taxon>Bacillati</taxon>
        <taxon>Bacillota</taxon>
        <taxon>Clostridia</taxon>
        <taxon>Lachnospirales</taxon>
        <taxon>Lachnospiraceae</taxon>
        <taxon>Suipraeoptans</taxon>
    </lineage>
</organism>